<evidence type="ECO:0000256" key="3">
    <source>
        <dbReference type="ARBA" id="ARBA00022729"/>
    </source>
</evidence>
<dbReference type="Pfam" id="PF07980">
    <property type="entry name" value="SusD_RagB"/>
    <property type="match status" value="1"/>
</dbReference>
<reference evidence="8 11" key="1">
    <citation type="submission" date="2021-11" db="EMBL/GenBank/DDBJ databases">
        <title>Draft genome sequence of Capnocytophaga sp. strain KC07075 isolated from cat oral cavity.</title>
        <authorList>
            <person name="Suzuki M."/>
            <person name="Imaoka K."/>
            <person name="Kimura M."/>
            <person name="Morikawa S."/>
            <person name="Maeda K."/>
        </authorList>
    </citation>
    <scope>NUCLEOTIDE SEQUENCE</scope>
    <source>
        <strain evidence="8">KC07075</strain>
        <strain evidence="9 11">KC07079</strain>
    </source>
</reference>
<evidence type="ECO:0000313" key="11">
    <source>
        <dbReference type="Proteomes" id="UP001208692"/>
    </source>
</evidence>
<evidence type="ECO:0008006" key="12">
    <source>
        <dbReference type="Google" id="ProtNLM"/>
    </source>
</evidence>
<dbReference type="Gene3D" id="1.25.40.390">
    <property type="match status" value="1"/>
</dbReference>
<dbReference type="InterPro" id="IPR011990">
    <property type="entry name" value="TPR-like_helical_dom_sf"/>
</dbReference>
<dbReference type="GO" id="GO:0009279">
    <property type="term" value="C:cell outer membrane"/>
    <property type="evidence" value="ECO:0007669"/>
    <property type="project" value="UniProtKB-SubCell"/>
</dbReference>
<dbReference type="Proteomes" id="UP001207736">
    <property type="component" value="Unassembled WGS sequence"/>
</dbReference>
<keyword evidence="5" id="KW-0998">Cell outer membrane</keyword>
<keyword evidence="11" id="KW-1185">Reference proteome</keyword>
<evidence type="ECO:0000256" key="5">
    <source>
        <dbReference type="ARBA" id="ARBA00023237"/>
    </source>
</evidence>
<evidence type="ECO:0000256" key="1">
    <source>
        <dbReference type="ARBA" id="ARBA00004442"/>
    </source>
</evidence>
<dbReference type="RefSeq" id="WP_264845343.1">
    <property type="nucleotide sequence ID" value="NZ_BPMA01000009.1"/>
</dbReference>
<comment type="similarity">
    <text evidence="2">Belongs to the SusD family.</text>
</comment>
<comment type="subcellular location">
    <subcellularLocation>
        <location evidence="1">Cell outer membrane</location>
    </subcellularLocation>
</comment>
<sequence>MKKYIIILLFSIFILMNITSCSKYLDVQDDFSASDSVDFVLTDNPAQARRFHGGIYNALPNYSAYTGGDRNGMQNPWVCLSDDMVAYLNGNLKTTPINGYLATNAPHHRWDQLYKVIRICNVFLEKAKPIGRVGESDSINEEELKRLKAEAFFFRAYSHYLLFELYGPITIMSGRVIHPSQTDIQFERNSVDEVVADIVKDIEQALEGLYETHYIGDTFDEKRIVRPTKGVALALKAKILTLAASPLYNGEYTEALSIINNNGKRLFPDKDPNKWEKAKEALEAFFAYANQGHYELYKSANNDPHLNVYEVFQRYNKEIIWANAIQNWKDVEFAQTPRDIQVPSGNALAGTIGVPQETVDAFFMANGLKITDPNSGYIDYGKTNVENPATLHTPQGGTAIRITDPNISNMYAKREPRFYASIMYQGRSWHDITTNRKMQNKDANLAKATRVFFSKDISSTSVDKNIGYREKVSSNNTTGGYPTTGYLAYKFNNRTIHPTLGGANKEVYRTSIIFRLADFYLLYAEVLNEINPNDPKIVEYLDKIRERAGIPGYQKMATDGIKTGIIGNQQAMREAIHLERRIELFAEGQRYFDVRRWLVADKEEGRQGGYFKGMNMNGNESDGTFYQKVNNDPLPRKFERRMYLYPIPYTEIQNNRGTLVQNPGW</sequence>
<feature type="domain" description="SusD-like N-terminal" evidence="7">
    <location>
        <begin position="84"/>
        <end position="239"/>
    </location>
</feature>
<evidence type="ECO:0000256" key="4">
    <source>
        <dbReference type="ARBA" id="ARBA00023136"/>
    </source>
</evidence>
<keyword evidence="3" id="KW-0732">Signal</keyword>
<dbReference type="Proteomes" id="UP001208692">
    <property type="component" value="Unassembled WGS sequence"/>
</dbReference>
<evidence type="ECO:0000313" key="9">
    <source>
        <dbReference type="EMBL" id="GJM53410.1"/>
    </source>
</evidence>
<accession>A0AAV5AW73</accession>
<comment type="caution">
    <text evidence="8">The sequence shown here is derived from an EMBL/GenBank/DDBJ whole genome shotgun (WGS) entry which is preliminary data.</text>
</comment>
<organism evidence="8 10">
    <name type="scientific">Capnocytophaga catalasegens</name>
    <dbReference type="NCBI Taxonomy" id="1004260"/>
    <lineage>
        <taxon>Bacteria</taxon>
        <taxon>Pseudomonadati</taxon>
        <taxon>Bacteroidota</taxon>
        <taxon>Flavobacteriia</taxon>
        <taxon>Flavobacteriales</taxon>
        <taxon>Flavobacteriaceae</taxon>
        <taxon>Capnocytophaga</taxon>
    </lineage>
</organism>
<evidence type="ECO:0000256" key="2">
    <source>
        <dbReference type="ARBA" id="ARBA00006275"/>
    </source>
</evidence>
<proteinExistence type="inferred from homology"/>
<dbReference type="Pfam" id="PF14322">
    <property type="entry name" value="SusD-like_3"/>
    <property type="match status" value="1"/>
</dbReference>
<evidence type="ECO:0000259" key="6">
    <source>
        <dbReference type="Pfam" id="PF07980"/>
    </source>
</evidence>
<evidence type="ECO:0000259" key="7">
    <source>
        <dbReference type="Pfam" id="PF14322"/>
    </source>
</evidence>
<protein>
    <recommendedName>
        <fullName evidence="12">RagB/SusD family nutrient uptake outer membrane protein</fullName>
    </recommendedName>
</protein>
<evidence type="ECO:0000313" key="8">
    <source>
        <dbReference type="EMBL" id="GJM51506.1"/>
    </source>
</evidence>
<dbReference type="AlphaFoldDB" id="A0AAV5AW73"/>
<evidence type="ECO:0000313" key="10">
    <source>
        <dbReference type="Proteomes" id="UP001207736"/>
    </source>
</evidence>
<gene>
    <name evidence="8" type="ORF">RCZ15_24790</name>
    <name evidence="9" type="ORF">RCZ16_17270</name>
</gene>
<name>A0AAV5AW73_9FLAO</name>
<dbReference type="InterPro" id="IPR033985">
    <property type="entry name" value="SusD-like_N"/>
</dbReference>
<keyword evidence="4" id="KW-0472">Membrane</keyword>
<dbReference type="InterPro" id="IPR012944">
    <property type="entry name" value="SusD_RagB_dom"/>
</dbReference>
<dbReference type="EMBL" id="BQKB01000039">
    <property type="protein sequence ID" value="GJM53410.1"/>
    <property type="molecule type" value="Genomic_DNA"/>
</dbReference>
<dbReference type="SUPFAM" id="SSF48452">
    <property type="entry name" value="TPR-like"/>
    <property type="match status" value="1"/>
</dbReference>
<feature type="domain" description="RagB/SusD" evidence="6">
    <location>
        <begin position="317"/>
        <end position="665"/>
    </location>
</feature>
<dbReference type="EMBL" id="BQKA01000059">
    <property type="protein sequence ID" value="GJM51506.1"/>
    <property type="molecule type" value="Genomic_DNA"/>
</dbReference>